<keyword evidence="4" id="KW-0812">Transmembrane</keyword>
<evidence type="ECO:0000256" key="3">
    <source>
        <dbReference type="ARBA" id="ARBA00022475"/>
    </source>
</evidence>
<evidence type="ECO:0000259" key="8">
    <source>
        <dbReference type="Pfam" id="PF04239"/>
    </source>
</evidence>
<evidence type="ECO:0000256" key="7">
    <source>
        <dbReference type="SAM" id="MobiDB-lite"/>
    </source>
</evidence>
<evidence type="ECO:0000256" key="4">
    <source>
        <dbReference type="ARBA" id="ARBA00022692"/>
    </source>
</evidence>
<comment type="similarity">
    <text evidence="2">Belongs to the UPF0702 family.</text>
</comment>
<dbReference type="PANTHER" id="PTHR34582">
    <property type="entry name" value="UPF0702 TRANSMEMBRANE PROTEIN YCAP"/>
    <property type="match status" value="1"/>
</dbReference>
<evidence type="ECO:0000313" key="10">
    <source>
        <dbReference type="Proteomes" id="UP000440004"/>
    </source>
</evidence>
<dbReference type="RefSeq" id="WP_152805588.1">
    <property type="nucleotide sequence ID" value="NZ_WHNX01000025.1"/>
</dbReference>
<feature type="compositionally biased region" description="Basic and acidic residues" evidence="7">
    <location>
        <begin position="178"/>
        <end position="187"/>
    </location>
</feature>
<dbReference type="GO" id="GO:0005886">
    <property type="term" value="C:plasma membrane"/>
    <property type="evidence" value="ECO:0007669"/>
    <property type="project" value="UniProtKB-SubCell"/>
</dbReference>
<keyword evidence="3" id="KW-1003">Cell membrane</keyword>
<name>A0A6A7KCJ1_9FIRM</name>
<evidence type="ECO:0000256" key="6">
    <source>
        <dbReference type="ARBA" id="ARBA00023136"/>
    </source>
</evidence>
<dbReference type="AlphaFoldDB" id="A0A6A7KCJ1"/>
<evidence type="ECO:0000256" key="2">
    <source>
        <dbReference type="ARBA" id="ARBA00006448"/>
    </source>
</evidence>
<feature type="region of interest" description="Disordered" evidence="7">
    <location>
        <begin position="165"/>
        <end position="187"/>
    </location>
</feature>
<keyword evidence="10" id="KW-1185">Reference proteome</keyword>
<dbReference type="InterPro" id="IPR023090">
    <property type="entry name" value="UPF0702_alpha/beta_dom_sf"/>
</dbReference>
<sequence>MELALIKESIILVLTGVILLRISGRKSISQMTIAQTVVMISIGSIIIQPIIEDSIKRTAIAAAVFVTSMMLMEYLQVRYNFIEKLLTGKSKIVIKDGEIVLTNLRKLRFTADQLEMRLRQKGISNITDVKTATLEPNGQLGYELMPDAKPLTVGDLKQMFEPYLQQQQPRSNSSNIFDEIRNTDNQP</sequence>
<accession>A0A6A7KCJ1</accession>
<keyword evidence="6" id="KW-0472">Membrane</keyword>
<gene>
    <name evidence="9" type="ORF">GC105_13150</name>
</gene>
<evidence type="ECO:0000256" key="1">
    <source>
        <dbReference type="ARBA" id="ARBA00004651"/>
    </source>
</evidence>
<dbReference type="Pfam" id="PF04239">
    <property type="entry name" value="DUF421"/>
    <property type="match status" value="1"/>
</dbReference>
<evidence type="ECO:0000256" key="5">
    <source>
        <dbReference type="ARBA" id="ARBA00022989"/>
    </source>
</evidence>
<keyword evidence="5" id="KW-1133">Transmembrane helix</keyword>
<comment type="subcellular location">
    <subcellularLocation>
        <location evidence="1">Cell membrane</location>
        <topology evidence="1">Multi-pass membrane protein</topology>
    </subcellularLocation>
</comment>
<dbReference type="PANTHER" id="PTHR34582:SF2">
    <property type="entry name" value="UPF0702 TRANSMEMBRANE PROTEIN YDFR"/>
    <property type="match status" value="1"/>
</dbReference>
<feature type="domain" description="YetF C-terminal" evidence="8">
    <location>
        <begin position="78"/>
        <end position="147"/>
    </location>
</feature>
<organism evidence="9 10">
    <name type="scientific">Alkalibaculum sporogenes</name>
    <dbReference type="NCBI Taxonomy" id="2655001"/>
    <lineage>
        <taxon>Bacteria</taxon>
        <taxon>Bacillati</taxon>
        <taxon>Bacillota</taxon>
        <taxon>Clostridia</taxon>
        <taxon>Eubacteriales</taxon>
        <taxon>Eubacteriaceae</taxon>
        <taxon>Alkalibaculum</taxon>
    </lineage>
</organism>
<feature type="compositionally biased region" description="Polar residues" evidence="7">
    <location>
        <begin position="165"/>
        <end position="176"/>
    </location>
</feature>
<dbReference type="EMBL" id="WHNX01000025">
    <property type="protein sequence ID" value="MPW26733.1"/>
    <property type="molecule type" value="Genomic_DNA"/>
</dbReference>
<reference evidence="9 10" key="1">
    <citation type="submission" date="2019-10" db="EMBL/GenBank/DDBJ databases">
        <title>Alkalibaculum tamaniensis sp.nov., a new alkaliphilic acetogen, isolated on methoxylated aromatics from a mud volcano.</title>
        <authorList>
            <person name="Khomyakova M.A."/>
            <person name="Merkel A.Y."/>
            <person name="Bonch-Osmolovskaya E.A."/>
            <person name="Slobodkin A.I."/>
        </authorList>
    </citation>
    <scope>NUCLEOTIDE SEQUENCE [LARGE SCALE GENOMIC DNA]</scope>
    <source>
        <strain evidence="9 10">M08DMB</strain>
    </source>
</reference>
<evidence type="ECO:0000313" key="9">
    <source>
        <dbReference type="EMBL" id="MPW26733.1"/>
    </source>
</evidence>
<proteinExistence type="inferred from homology"/>
<comment type="caution">
    <text evidence="9">The sequence shown here is derived from an EMBL/GenBank/DDBJ whole genome shotgun (WGS) entry which is preliminary data.</text>
</comment>
<dbReference type="Proteomes" id="UP000440004">
    <property type="component" value="Unassembled WGS sequence"/>
</dbReference>
<protein>
    <submittedName>
        <fullName evidence="9">DUF421 domain-containing protein</fullName>
    </submittedName>
</protein>
<dbReference type="InterPro" id="IPR007353">
    <property type="entry name" value="DUF421"/>
</dbReference>
<dbReference type="Gene3D" id="3.30.240.20">
    <property type="entry name" value="bsu07140 like domains"/>
    <property type="match status" value="1"/>
</dbReference>